<gene>
    <name evidence="1" type="ORF">SAMN05444354_10220</name>
</gene>
<keyword evidence="2" id="KW-1185">Reference proteome</keyword>
<organism evidence="1 2">
    <name type="scientific">Stigmatella aurantiaca</name>
    <dbReference type="NCBI Taxonomy" id="41"/>
    <lineage>
        <taxon>Bacteria</taxon>
        <taxon>Pseudomonadati</taxon>
        <taxon>Myxococcota</taxon>
        <taxon>Myxococcia</taxon>
        <taxon>Myxococcales</taxon>
        <taxon>Cystobacterineae</taxon>
        <taxon>Archangiaceae</taxon>
        <taxon>Stigmatella</taxon>
    </lineage>
</organism>
<evidence type="ECO:0000313" key="1">
    <source>
        <dbReference type="EMBL" id="SEK65929.1"/>
    </source>
</evidence>
<name>A0A1H7IU03_STIAU</name>
<dbReference type="Proteomes" id="UP000182719">
    <property type="component" value="Unassembled WGS sequence"/>
</dbReference>
<evidence type="ECO:0008006" key="3">
    <source>
        <dbReference type="Google" id="ProtNLM"/>
    </source>
</evidence>
<protein>
    <recommendedName>
        <fullName evidence="3">Lipoprotein</fullName>
    </recommendedName>
</protein>
<dbReference type="EMBL" id="FOAP01000002">
    <property type="protein sequence ID" value="SEK65929.1"/>
    <property type="molecule type" value="Genomic_DNA"/>
</dbReference>
<reference evidence="2" key="1">
    <citation type="submission" date="2016-10" db="EMBL/GenBank/DDBJ databases">
        <authorList>
            <person name="Varghese N."/>
            <person name="Submissions S."/>
        </authorList>
    </citation>
    <scope>NUCLEOTIDE SEQUENCE [LARGE SCALE GENOMIC DNA]</scope>
    <source>
        <strain evidence="2">DSM 17044</strain>
    </source>
</reference>
<dbReference type="OrthoDB" id="5523692at2"/>
<proteinExistence type="predicted"/>
<accession>A0A1H7IU03</accession>
<dbReference type="PROSITE" id="PS51257">
    <property type="entry name" value="PROKAR_LIPOPROTEIN"/>
    <property type="match status" value="1"/>
</dbReference>
<evidence type="ECO:0000313" key="2">
    <source>
        <dbReference type="Proteomes" id="UP000182719"/>
    </source>
</evidence>
<dbReference type="RefSeq" id="WP_143101310.1">
    <property type="nucleotide sequence ID" value="NZ_FOAP01000002.1"/>
</dbReference>
<dbReference type="AlphaFoldDB" id="A0A1H7IU03"/>
<sequence>MNLRGTRVGWMALGWGLLAQGTGGCGEYGLADETYRVDPVAVLDGQLRAPLEAGRGPTAMALAWAPGLSSLEELSVALLAGNSACGLEQGALLQPMPHEEHFPVNFVLPLSTVPPPAAQHVLASRGGQGRLALGWVLSFQDANRNGRLDLAPEEGPPERVMATSLDSGMAVLFVDGELPREREGIWRQWPGRLPLGFSLLQGSASPEGGASLRSLPADSTSLTLEGARRVCP</sequence>